<feature type="compositionally biased region" description="Basic and acidic residues" evidence="1">
    <location>
        <begin position="123"/>
        <end position="133"/>
    </location>
</feature>
<dbReference type="AlphaFoldDB" id="A0A6A1TKB5"/>
<evidence type="ECO:0000313" key="2">
    <source>
        <dbReference type="EMBL" id="KAB1085053.1"/>
    </source>
</evidence>
<protein>
    <submittedName>
        <fullName evidence="2">Uncharacterized protein</fullName>
    </submittedName>
</protein>
<accession>A0A6A1TKB5</accession>
<comment type="caution">
    <text evidence="2">The sequence shown here is derived from an EMBL/GenBank/DDBJ whole genome shotgun (WGS) entry which is preliminary data.</text>
</comment>
<dbReference type="EMBL" id="VZUL01000002">
    <property type="protein sequence ID" value="KAB1085053.1"/>
    <property type="molecule type" value="Genomic_DNA"/>
</dbReference>
<proteinExistence type="predicted"/>
<sequence>MALERSWLAMATFSFVADWMNADIQSEERSALYMERLEEITVSTAHFLDDDRKGGQSFAEEDERQFDQFLQAAALGQEDCAKAHEIRRDIILLANKCLDAAEARLENDPGCDPGCDPGGGMADTDKRDTDAPW</sequence>
<dbReference type="Proteomes" id="UP000386575">
    <property type="component" value="Unassembled WGS sequence"/>
</dbReference>
<feature type="region of interest" description="Disordered" evidence="1">
    <location>
        <begin position="105"/>
        <end position="133"/>
    </location>
</feature>
<organism evidence="2 3">
    <name type="scientific">Neorhizobium galegae</name>
    <name type="common">Rhizobium galegae</name>
    <dbReference type="NCBI Taxonomy" id="399"/>
    <lineage>
        <taxon>Bacteria</taxon>
        <taxon>Pseudomonadati</taxon>
        <taxon>Pseudomonadota</taxon>
        <taxon>Alphaproteobacteria</taxon>
        <taxon>Hyphomicrobiales</taxon>
        <taxon>Rhizobiaceae</taxon>
        <taxon>Rhizobium/Agrobacterium group</taxon>
        <taxon>Neorhizobium</taxon>
    </lineage>
</organism>
<name>A0A6A1TKB5_NEOGA</name>
<evidence type="ECO:0000256" key="1">
    <source>
        <dbReference type="SAM" id="MobiDB-lite"/>
    </source>
</evidence>
<reference evidence="2 3" key="1">
    <citation type="submission" date="2019-09" db="EMBL/GenBank/DDBJ databases">
        <title>Genome sequencing of Ng87 strain.</title>
        <authorList>
            <person name="Karasev E.S."/>
            <person name="Andronov E."/>
        </authorList>
    </citation>
    <scope>NUCLEOTIDE SEQUENCE [LARGE SCALE GENOMIC DNA]</scope>
    <source>
        <strain evidence="2 3">Ng87</strain>
    </source>
</reference>
<gene>
    <name evidence="2" type="ORF">F4V91_00530</name>
</gene>
<dbReference type="RefSeq" id="WP_151040603.1">
    <property type="nucleotide sequence ID" value="NZ_VZUL01000002.1"/>
</dbReference>
<evidence type="ECO:0000313" key="3">
    <source>
        <dbReference type="Proteomes" id="UP000386575"/>
    </source>
</evidence>